<name>A0A917JKR9_9GAMM</name>
<sequence>MALADLKKNVTSSNVAFIKPVSLEDFIEDASRYAMGEAALASKHSPIALTLVSAHQQPIHKTPNRKSKNATFSLNETVIQQLTELATHQGIAKSRLIRDLIEQEYQAMKDSKKAQSAK</sequence>
<comment type="caution">
    <text evidence="1">The sequence shown here is derived from an EMBL/GenBank/DDBJ whole genome shotgun (WGS) entry which is preliminary data.</text>
</comment>
<keyword evidence="2" id="KW-1185">Reference proteome</keyword>
<organism evidence="1 2">
    <name type="scientific">Shewanella gelidii</name>
    <dbReference type="NCBI Taxonomy" id="1642821"/>
    <lineage>
        <taxon>Bacteria</taxon>
        <taxon>Pseudomonadati</taxon>
        <taxon>Pseudomonadota</taxon>
        <taxon>Gammaproteobacteria</taxon>
        <taxon>Alteromonadales</taxon>
        <taxon>Shewanellaceae</taxon>
        <taxon>Shewanella</taxon>
    </lineage>
</organism>
<dbReference type="AlphaFoldDB" id="A0A917JKR9"/>
<reference evidence="1" key="1">
    <citation type="journal article" date="2014" name="Int. J. Syst. Evol. Microbiol.">
        <title>Complete genome sequence of Corynebacterium casei LMG S-19264T (=DSM 44701T), isolated from a smear-ripened cheese.</title>
        <authorList>
            <consortium name="US DOE Joint Genome Institute (JGI-PGF)"/>
            <person name="Walter F."/>
            <person name="Albersmeier A."/>
            <person name="Kalinowski J."/>
            <person name="Ruckert C."/>
        </authorList>
    </citation>
    <scope>NUCLEOTIDE SEQUENCE</scope>
    <source>
        <strain evidence="1">JCM 30804</strain>
    </source>
</reference>
<evidence type="ECO:0000313" key="1">
    <source>
        <dbReference type="EMBL" id="GGI68087.1"/>
    </source>
</evidence>
<gene>
    <name evidence="1" type="ORF">GCM10009332_01600</name>
</gene>
<dbReference type="RefSeq" id="WP_188916903.1">
    <property type="nucleotide sequence ID" value="NZ_BMPZ01000001.1"/>
</dbReference>
<dbReference type="Gene3D" id="1.10.1220.10">
    <property type="entry name" value="Met repressor-like"/>
    <property type="match status" value="1"/>
</dbReference>
<dbReference type="GO" id="GO:0006355">
    <property type="term" value="P:regulation of DNA-templated transcription"/>
    <property type="evidence" value="ECO:0007669"/>
    <property type="project" value="InterPro"/>
</dbReference>
<proteinExistence type="predicted"/>
<reference evidence="1" key="2">
    <citation type="submission" date="2020-09" db="EMBL/GenBank/DDBJ databases">
        <authorList>
            <person name="Sun Q."/>
            <person name="Ohkuma M."/>
        </authorList>
    </citation>
    <scope>NUCLEOTIDE SEQUENCE</scope>
    <source>
        <strain evidence="1">JCM 30804</strain>
    </source>
</reference>
<protein>
    <submittedName>
        <fullName evidence="1">Replication protein RepA</fullName>
    </submittedName>
</protein>
<dbReference type="Proteomes" id="UP000613743">
    <property type="component" value="Unassembled WGS sequence"/>
</dbReference>
<dbReference type="EMBL" id="BMPZ01000001">
    <property type="protein sequence ID" value="GGI68087.1"/>
    <property type="molecule type" value="Genomic_DNA"/>
</dbReference>
<evidence type="ECO:0000313" key="2">
    <source>
        <dbReference type="Proteomes" id="UP000613743"/>
    </source>
</evidence>
<accession>A0A917JKR9</accession>
<dbReference type="InterPro" id="IPR013321">
    <property type="entry name" value="Arc_rbn_hlx_hlx"/>
</dbReference>